<sequence length="16" mass="1698">MIRLSCSSSLPSSKCV</sequence>
<dbReference type="EMBL" id="LR899522">
    <property type="protein sequence ID" value="CAD7240040.1"/>
    <property type="molecule type" value="Genomic_DNA"/>
</dbReference>
<name>A0A7R8X3X4_9CRUS</name>
<dbReference type="AlphaFoldDB" id="A0A7R8X3X4"/>
<dbReference type="Proteomes" id="UP000677054">
    <property type="component" value="Unassembled WGS sequence"/>
</dbReference>
<proteinExistence type="predicted"/>
<keyword evidence="2" id="KW-1185">Reference proteome</keyword>
<evidence type="ECO:0000313" key="1">
    <source>
        <dbReference type="EMBL" id="CAD7240040.1"/>
    </source>
</evidence>
<evidence type="ECO:0000313" key="2">
    <source>
        <dbReference type="Proteomes" id="UP000677054"/>
    </source>
</evidence>
<organism evidence="1">
    <name type="scientific">Darwinula stevensoni</name>
    <dbReference type="NCBI Taxonomy" id="69355"/>
    <lineage>
        <taxon>Eukaryota</taxon>
        <taxon>Metazoa</taxon>
        <taxon>Ecdysozoa</taxon>
        <taxon>Arthropoda</taxon>
        <taxon>Crustacea</taxon>
        <taxon>Oligostraca</taxon>
        <taxon>Ostracoda</taxon>
        <taxon>Podocopa</taxon>
        <taxon>Podocopida</taxon>
        <taxon>Darwinulocopina</taxon>
        <taxon>Darwinuloidea</taxon>
        <taxon>Darwinulidae</taxon>
        <taxon>Darwinula</taxon>
    </lineage>
</organism>
<accession>A0A7R8X3X4</accession>
<gene>
    <name evidence="1" type="ORF">DSTB1V02_LOCUS78</name>
</gene>
<reference evidence="1" key="1">
    <citation type="submission" date="2020-11" db="EMBL/GenBank/DDBJ databases">
        <authorList>
            <person name="Tran Van P."/>
        </authorList>
    </citation>
    <scope>NUCLEOTIDE SEQUENCE</scope>
</reference>
<dbReference type="EMBL" id="CAJPEV010000005">
    <property type="protein sequence ID" value="CAG0878554.1"/>
    <property type="molecule type" value="Genomic_DNA"/>
</dbReference>
<protein>
    <submittedName>
        <fullName evidence="1">Uncharacterized protein</fullName>
    </submittedName>
</protein>